<keyword evidence="2" id="KW-1185">Reference proteome</keyword>
<evidence type="ECO:0000313" key="1">
    <source>
        <dbReference type="EMBL" id="MEQ2527537.1"/>
    </source>
</evidence>
<protein>
    <submittedName>
        <fullName evidence="1">Lipid II flippase MurJ</fullName>
    </submittedName>
</protein>
<sequence length="493" mass="55394">MFKTLIQKSNFQQAVKIIFLFDIFVRGIQFLRELVFSTFYGFSKITDAFNFTVNILGTPINLIADALLVGIIPSLNTKSTMQEKTNYVFSLMITFFCIITIIFLGFFSFYFSIMEKIAPGFDSGSISLTLKFCLLYAFIGLFLVLNRIIDNFFRSEKIFGLANFSNLVSSIISILILVLLFKQTPLAITIGMLIGSVVGFVILFSKLPIKRMTSFDKDAIALIKKSVPLLISGGLGVINTFIDKSFSTLFEPGILTIISYSTMIVTLISSLFTNAIGGASYSFIASEVRNNQLEQVQSRVNNINFIFMFVFGSICILFILVGEFFLKLLFYRGNITLTDIDLLFQLTLIFIPMTMFTSIGSIVLQTFYSFDNLKVTTIINSLCVLLHIAINIIFIDHFGFYTLASSTLIASMTAAILNAYLLKRNYGINSMNYKILLTAALITLFCLSALFLQNIWLQLLITVFLTLIFILLFKTEVKGIKGFILANVLRKKA</sequence>
<evidence type="ECO:0000313" key="2">
    <source>
        <dbReference type="Proteomes" id="UP001439875"/>
    </source>
</evidence>
<proteinExistence type="predicted"/>
<dbReference type="Proteomes" id="UP001439875">
    <property type="component" value="Unassembled WGS sequence"/>
</dbReference>
<gene>
    <name evidence="1" type="ORF">WMO40_12545</name>
</gene>
<name>A0ACC6SBX6_9BACI</name>
<accession>A0ACC6SBX6</accession>
<comment type="caution">
    <text evidence="1">The sequence shown here is derived from an EMBL/GenBank/DDBJ whole genome shotgun (WGS) entry which is preliminary data.</text>
</comment>
<reference evidence="1" key="1">
    <citation type="submission" date="2024-03" db="EMBL/GenBank/DDBJ databases">
        <title>Human intestinal bacterial collection.</title>
        <authorList>
            <person name="Pauvert C."/>
            <person name="Hitch T.C.A."/>
            <person name="Clavel T."/>
        </authorList>
    </citation>
    <scope>NUCLEOTIDE SEQUENCE</scope>
    <source>
        <strain evidence="1">CLA-AA-H227</strain>
    </source>
</reference>
<dbReference type="EMBL" id="JBBMEW010000009">
    <property type="protein sequence ID" value="MEQ2527537.1"/>
    <property type="molecule type" value="Genomic_DNA"/>
</dbReference>
<organism evidence="1 2">
    <name type="scientific">Robertmurraya yapensis</name>
    <name type="common">ex Hitch et al 2024</name>
    <dbReference type="NCBI Taxonomy" id="3133160"/>
    <lineage>
        <taxon>Bacteria</taxon>
        <taxon>Bacillati</taxon>
        <taxon>Bacillota</taxon>
        <taxon>Bacilli</taxon>
        <taxon>Bacillales</taxon>
        <taxon>Bacillaceae</taxon>
        <taxon>Robertmurraya</taxon>
    </lineage>
</organism>